<organism evidence="2 3">
    <name type="scientific">Colletotrichum kahawae</name>
    <name type="common">Coffee berry disease fungus</name>
    <dbReference type="NCBI Taxonomy" id="34407"/>
    <lineage>
        <taxon>Eukaryota</taxon>
        <taxon>Fungi</taxon>
        <taxon>Dikarya</taxon>
        <taxon>Ascomycota</taxon>
        <taxon>Pezizomycotina</taxon>
        <taxon>Sordariomycetes</taxon>
        <taxon>Hypocreomycetidae</taxon>
        <taxon>Glomerellales</taxon>
        <taxon>Glomerellaceae</taxon>
        <taxon>Colletotrichum</taxon>
        <taxon>Colletotrichum gloeosporioides species complex</taxon>
    </lineage>
</organism>
<name>A0AAE0DB69_COLKA</name>
<dbReference type="Gene3D" id="3.10.450.50">
    <property type="match status" value="1"/>
</dbReference>
<accession>A0AAE0DB69</accession>
<gene>
    <name evidence="2" type="ORF">CKAH01_13382</name>
</gene>
<dbReference type="Pfam" id="PF07366">
    <property type="entry name" value="SnoaL"/>
    <property type="match status" value="1"/>
</dbReference>
<dbReference type="AlphaFoldDB" id="A0AAE0DB69"/>
<feature type="region of interest" description="Disordered" evidence="1">
    <location>
        <begin position="118"/>
        <end position="142"/>
    </location>
</feature>
<reference evidence="2" key="1">
    <citation type="submission" date="2023-02" db="EMBL/GenBank/DDBJ databases">
        <title>Colletotrichum kahawae CIFC_Que2 genome sequencing and assembly.</title>
        <authorList>
            <person name="Baroncelli R."/>
        </authorList>
    </citation>
    <scope>NUCLEOTIDE SEQUENCE</scope>
    <source>
        <strain evidence="2">CIFC_Que2</strain>
    </source>
</reference>
<dbReference type="Proteomes" id="UP001281614">
    <property type="component" value="Unassembled WGS sequence"/>
</dbReference>
<dbReference type="GO" id="GO:0030638">
    <property type="term" value="P:polyketide metabolic process"/>
    <property type="evidence" value="ECO:0007669"/>
    <property type="project" value="InterPro"/>
</dbReference>
<evidence type="ECO:0000313" key="2">
    <source>
        <dbReference type="EMBL" id="KAK2773915.1"/>
    </source>
</evidence>
<dbReference type="EMBL" id="VYYT01000051">
    <property type="protein sequence ID" value="KAK2773915.1"/>
    <property type="molecule type" value="Genomic_DNA"/>
</dbReference>
<comment type="caution">
    <text evidence="2">The sequence shown here is derived from an EMBL/GenBank/DDBJ whole genome shotgun (WGS) entry which is preliminary data.</text>
</comment>
<protein>
    <submittedName>
        <fullName evidence="2">SnoaL-like polyketide cyclase</fullName>
    </submittedName>
</protein>
<dbReference type="SUPFAM" id="SSF54427">
    <property type="entry name" value="NTF2-like"/>
    <property type="match status" value="1"/>
</dbReference>
<keyword evidence="3" id="KW-1185">Reference proteome</keyword>
<evidence type="ECO:0000313" key="3">
    <source>
        <dbReference type="Proteomes" id="UP001281614"/>
    </source>
</evidence>
<evidence type="ECO:0000256" key="1">
    <source>
        <dbReference type="SAM" id="MobiDB-lite"/>
    </source>
</evidence>
<dbReference type="InterPro" id="IPR032710">
    <property type="entry name" value="NTF2-like_dom_sf"/>
</dbReference>
<sequence>MASTPGTSVASVFRSLIRHLDEQEWDEVKPKVQPNIDYNGQSLAATVFFASESNSLSPGMKLDRKLDTIIVNNSSDAIAARCINRAGSSESTEGSYEFQEIIFAWFIDNRLARWQSLRDEDGSKPRQHSVHRTPIFTGDSSSRDDQLRLKELYKAYINSINEKTMERDFEHFCQPELEHNGRRLTIAEYIPLISDSHDAIQSLHFHVEELLADEETQQIAARLEFTGTPVREWGGAEPNGKWVKFHENVMYQLYQGKIARVWSVIELNVYRQQMS</sequence>
<dbReference type="InterPro" id="IPR009959">
    <property type="entry name" value="Cyclase_SnoaL-like"/>
</dbReference>
<proteinExistence type="predicted"/>